<dbReference type="InterPro" id="IPR013785">
    <property type="entry name" value="Aldolase_TIM"/>
</dbReference>
<feature type="domain" description="N-(5'phosphoribosyl) anthranilate isomerase (PRAI)" evidence="10">
    <location>
        <begin position="8"/>
        <end position="211"/>
    </location>
</feature>
<dbReference type="PANTHER" id="PTHR42894">
    <property type="entry name" value="N-(5'-PHOSPHORIBOSYL)ANTHRANILATE ISOMERASE"/>
    <property type="match status" value="1"/>
</dbReference>
<dbReference type="NCBIfam" id="NF002301">
    <property type="entry name" value="PRK01222.2-1"/>
    <property type="match status" value="1"/>
</dbReference>
<dbReference type="OrthoDB" id="9786954at2"/>
<dbReference type="AlphaFoldDB" id="A0A0U1QLI1"/>
<dbReference type="InterPro" id="IPR001240">
    <property type="entry name" value="PRAI_dom"/>
</dbReference>
<evidence type="ECO:0000313" key="11">
    <source>
        <dbReference type="EMBL" id="KLI01664.1"/>
    </source>
</evidence>
<dbReference type="InterPro" id="IPR044643">
    <property type="entry name" value="TrpF_fam"/>
</dbReference>
<evidence type="ECO:0000256" key="8">
    <source>
        <dbReference type="ARBA" id="ARBA00023235"/>
    </source>
</evidence>
<dbReference type="HAMAP" id="MF_00135">
    <property type="entry name" value="PRAI"/>
    <property type="match status" value="1"/>
</dbReference>
<dbReference type="GO" id="GO:0000162">
    <property type="term" value="P:L-tryptophan biosynthetic process"/>
    <property type="evidence" value="ECO:0007669"/>
    <property type="project" value="UniProtKB-UniRule"/>
</dbReference>
<accession>A0A0U1QLI1</accession>
<evidence type="ECO:0000256" key="9">
    <source>
        <dbReference type="HAMAP-Rule" id="MF_00135"/>
    </source>
</evidence>
<comment type="similarity">
    <text evidence="9">Belongs to the TrpF family.</text>
</comment>
<organism evidence="11 12">
    <name type="scientific">Sporolactobacillus inulinus CASD</name>
    <dbReference type="NCBI Taxonomy" id="1069536"/>
    <lineage>
        <taxon>Bacteria</taxon>
        <taxon>Bacillati</taxon>
        <taxon>Bacillota</taxon>
        <taxon>Bacilli</taxon>
        <taxon>Bacillales</taxon>
        <taxon>Sporolactobacillaceae</taxon>
        <taxon>Sporolactobacillus</taxon>
    </lineage>
</organism>
<evidence type="ECO:0000256" key="7">
    <source>
        <dbReference type="ARBA" id="ARBA00023141"/>
    </source>
</evidence>
<comment type="pathway">
    <text evidence="2 9">Amino-acid biosynthesis; L-tryptophan biosynthesis; L-tryptophan from chorismate: step 3/5.</text>
</comment>
<dbReference type="Proteomes" id="UP000035553">
    <property type="component" value="Unassembled WGS sequence"/>
</dbReference>
<keyword evidence="8 9" id="KW-0413">Isomerase</keyword>
<dbReference type="EMBL" id="AFVQ02000180">
    <property type="protein sequence ID" value="KLI01664.1"/>
    <property type="molecule type" value="Genomic_DNA"/>
</dbReference>
<evidence type="ECO:0000256" key="4">
    <source>
        <dbReference type="ARBA" id="ARBA00022272"/>
    </source>
</evidence>
<dbReference type="CDD" id="cd00405">
    <property type="entry name" value="PRAI"/>
    <property type="match status" value="1"/>
</dbReference>
<gene>
    <name evidence="9" type="primary">trpF</name>
    <name evidence="11" type="ORF">SINU_12300</name>
</gene>
<keyword evidence="7 9" id="KW-0057">Aromatic amino acid biosynthesis</keyword>
<dbReference type="SUPFAM" id="SSF51366">
    <property type="entry name" value="Ribulose-phoshate binding barrel"/>
    <property type="match status" value="1"/>
</dbReference>
<evidence type="ECO:0000313" key="12">
    <source>
        <dbReference type="Proteomes" id="UP000035553"/>
    </source>
</evidence>
<keyword evidence="5 9" id="KW-0028">Amino-acid biosynthesis</keyword>
<evidence type="ECO:0000256" key="2">
    <source>
        <dbReference type="ARBA" id="ARBA00004664"/>
    </source>
</evidence>
<keyword evidence="12" id="KW-1185">Reference proteome</keyword>
<dbReference type="PANTHER" id="PTHR42894:SF1">
    <property type="entry name" value="N-(5'-PHOSPHORIBOSYL)ANTHRANILATE ISOMERASE"/>
    <property type="match status" value="1"/>
</dbReference>
<comment type="catalytic activity">
    <reaction evidence="1 9">
        <text>N-(5-phospho-beta-D-ribosyl)anthranilate = 1-(2-carboxyphenylamino)-1-deoxy-D-ribulose 5-phosphate</text>
        <dbReference type="Rhea" id="RHEA:21540"/>
        <dbReference type="ChEBI" id="CHEBI:18277"/>
        <dbReference type="ChEBI" id="CHEBI:58613"/>
        <dbReference type="EC" id="5.3.1.24"/>
    </reaction>
</comment>
<dbReference type="UniPathway" id="UPA00035">
    <property type="reaction ID" value="UER00042"/>
</dbReference>
<dbReference type="Pfam" id="PF00697">
    <property type="entry name" value="PRAI"/>
    <property type="match status" value="1"/>
</dbReference>
<keyword evidence="6 9" id="KW-0822">Tryptophan biosynthesis</keyword>
<dbReference type="GO" id="GO:0004640">
    <property type="term" value="F:phosphoribosylanthranilate isomerase activity"/>
    <property type="evidence" value="ECO:0007669"/>
    <property type="project" value="UniProtKB-UniRule"/>
</dbReference>
<comment type="caution">
    <text evidence="11">The sequence shown here is derived from an EMBL/GenBank/DDBJ whole genome shotgun (WGS) entry which is preliminary data.</text>
</comment>
<proteinExistence type="inferred from homology"/>
<dbReference type="InterPro" id="IPR011060">
    <property type="entry name" value="RibuloseP-bd_barrel"/>
</dbReference>
<evidence type="ECO:0000256" key="6">
    <source>
        <dbReference type="ARBA" id="ARBA00022822"/>
    </source>
</evidence>
<evidence type="ECO:0000259" key="10">
    <source>
        <dbReference type="Pfam" id="PF00697"/>
    </source>
</evidence>
<protein>
    <recommendedName>
        <fullName evidence="4 9">N-(5'-phosphoribosyl)anthranilate isomerase</fullName>
        <shortName evidence="9">PRAI</shortName>
        <ecNumber evidence="3 9">5.3.1.24</ecNumber>
    </recommendedName>
</protein>
<evidence type="ECO:0000256" key="3">
    <source>
        <dbReference type="ARBA" id="ARBA00012572"/>
    </source>
</evidence>
<dbReference type="EC" id="5.3.1.24" evidence="3 9"/>
<evidence type="ECO:0000256" key="1">
    <source>
        <dbReference type="ARBA" id="ARBA00001164"/>
    </source>
</evidence>
<dbReference type="STRING" id="1069536.SINU_12300"/>
<sequence length="225" mass="25013">MLMPPVLKYCGNHSLNDLSAVYASHADYIGFVFTHKSKRTVSAEQVSQWLNQIGQCKSKQLVGVFADDSLEFIQSVCARVPLDVVQLHGGESLHHLSAVKKIVDQSVWKALHHDETTLDQMRHFRGAADGFIIDTKRKGTLGGTGIRFDWHSIPNYLSEAKRQQVPCFIAGGITPENIEELMMYQPTGIDIASGIEHHFGKDQALIRSLEEKVGINDGQTSTSRK</sequence>
<reference evidence="11 12" key="1">
    <citation type="journal article" date="2011" name="J. Bacteriol.">
        <title>Draft genome sequence of Sporolactobacillus inulinus strain CASD, an efficient D-lactic acid-producing bacterium with high-concentration lactate tolerance capability.</title>
        <authorList>
            <person name="Yu B."/>
            <person name="Su F."/>
            <person name="Wang L."/>
            <person name="Xu K."/>
            <person name="Zhao B."/>
            <person name="Xu P."/>
        </authorList>
    </citation>
    <scope>NUCLEOTIDE SEQUENCE [LARGE SCALE GENOMIC DNA]</scope>
    <source>
        <strain evidence="11 12">CASD</strain>
    </source>
</reference>
<name>A0A0U1QLI1_9BACL</name>
<evidence type="ECO:0000256" key="5">
    <source>
        <dbReference type="ARBA" id="ARBA00022605"/>
    </source>
</evidence>
<dbReference type="Gene3D" id="3.20.20.70">
    <property type="entry name" value="Aldolase class I"/>
    <property type="match status" value="1"/>
</dbReference>